<dbReference type="RefSeq" id="WP_073484318.1">
    <property type="nucleotide sequence ID" value="NZ_FQVN01000005.1"/>
</dbReference>
<dbReference type="Pfam" id="PF00501">
    <property type="entry name" value="AMP-binding"/>
    <property type="match status" value="1"/>
</dbReference>
<dbReference type="STRING" id="2017.SAMN05444320_105249"/>
<dbReference type="PROSITE" id="PS00455">
    <property type="entry name" value="AMP_BINDING"/>
    <property type="match status" value="1"/>
</dbReference>
<dbReference type="CDD" id="cd19531">
    <property type="entry name" value="LCL_NRPS-like"/>
    <property type="match status" value="1"/>
</dbReference>
<dbReference type="Gene3D" id="3.30.300.30">
    <property type="match status" value="1"/>
</dbReference>
<keyword evidence="2" id="KW-0596">Phosphopantetheine</keyword>
<dbReference type="SMART" id="SM00823">
    <property type="entry name" value="PKS_PP"/>
    <property type="match status" value="1"/>
</dbReference>
<dbReference type="InterPro" id="IPR042099">
    <property type="entry name" value="ANL_N_sf"/>
</dbReference>
<dbReference type="Pfam" id="PF00668">
    <property type="entry name" value="Condensation"/>
    <property type="match status" value="1"/>
</dbReference>
<keyword evidence="7" id="KW-1185">Reference proteome</keyword>
<dbReference type="SUPFAM" id="SSF56801">
    <property type="entry name" value="Acetyl-CoA synthetase-like"/>
    <property type="match status" value="1"/>
</dbReference>
<dbReference type="NCBIfam" id="TIGR01733">
    <property type="entry name" value="AA-adenyl-dom"/>
    <property type="match status" value="1"/>
</dbReference>
<dbReference type="AlphaFoldDB" id="A0A1M5F2M9"/>
<dbReference type="InterPro" id="IPR010071">
    <property type="entry name" value="AA_adenyl_dom"/>
</dbReference>
<dbReference type="CDD" id="cd17643">
    <property type="entry name" value="A_NRPS_Cytc1-like"/>
    <property type="match status" value="1"/>
</dbReference>
<dbReference type="GO" id="GO:0044550">
    <property type="term" value="P:secondary metabolite biosynthetic process"/>
    <property type="evidence" value="ECO:0007669"/>
    <property type="project" value="TreeGrafter"/>
</dbReference>
<keyword evidence="3" id="KW-0597">Phosphoprotein</keyword>
<dbReference type="GO" id="GO:0008610">
    <property type="term" value="P:lipid biosynthetic process"/>
    <property type="evidence" value="ECO:0007669"/>
    <property type="project" value="UniProtKB-ARBA"/>
</dbReference>
<dbReference type="FunFam" id="3.30.559.10:FF:000012">
    <property type="entry name" value="Non-ribosomal peptide synthetase"/>
    <property type="match status" value="1"/>
</dbReference>
<gene>
    <name evidence="6" type="ORF">SAMN05444320_105249</name>
</gene>
<dbReference type="Pfam" id="PF18563">
    <property type="entry name" value="TubC_N"/>
    <property type="match status" value="1"/>
</dbReference>
<dbReference type="InterPro" id="IPR045851">
    <property type="entry name" value="AMP-bd_C_sf"/>
</dbReference>
<dbReference type="InterPro" id="IPR020845">
    <property type="entry name" value="AMP-binding_CS"/>
</dbReference>
<dbReference type="InterPro" id="IPR001242">
    <property type="entry name" value="Condensation_dom"/>
</dbReference>
<dbReference type="Proteomes" id="UP000184501">
    <property type="component" value="Unassembled WGS sequence"/>
</dbReference>
<dbReference type="InterPro" id="IPR025110">
    <property type="entry name" value="AMP-bd_C"/>
</dbReference>
<evidence type="ECO:0000256" key="2">
    <source>
        <dbReference type="ARBA" id="ARBA00022450"/>
    </source>
</evidence>
<dbReference type="Gene3D" id="1.10.1200.10">
    <property type="entry name" value="ACP-like"/>
    <property type="match status" value="1"/>
</dbReference>
<dbReference type="OrthoDB" id="2472181at2"/>
<dbReference type="InterPro" id="IPR041464">
    <property type="entry name" value="TubC_N"/>
</dbReference>
<evidence type="ECO:0000256" key="3">
    <source>
        <dbReference type="ARBA" id="ARBA00022553"/>
    </source>
</evidence>
<dbReference type="EMBL" id="FQVN01000005">
    <property type="protein sequence ID" value="SHF85784.1"/>
    <property type="molecule type" value="Genomic_DNA"/>
</dbReference>
<proteinExistence type="predicted"/>
<dbReference type="InterPro" id="IPR023213">
    <property type="entry name" value="CAT-like_dom_sf"/>
</dbReference>
<evidence type="ECO:0000256" key="4">
    <source>
        <dbReference type="SAM" id="MobiDB-lite"/>
    </source>
</evidence>
<dbReference type="Gene3D" id="1.10.10.1830">
    <property type="entry name" value="Non-ribosomal peptide synthase, adenylation domain"/>
    <property type="match status" value="1"/>
</dbReference>
<dbReference type="GO" id="GO:0043041">
    <property type="term" value="P:amino acid activation for nonribosomal peptide biosynthetic process"/>
    <property type="evidence" value="ECO:0007669"/>
    <property type="project" value="TreeGrafter"/>
</dbReference>
<dbReference type="FunFam" id="3.40.50.12780:FF:000012">
    <property type="entry name" value="Non-ribosomal peptide synthetase"/>
    <property type="match status" value="1"/>
</dbReference>
<dbReference type="FunFam" id="3.40.50.980:FF:000001">
    <property type="entry name" value="Non-ribosomal peptide synthetase"/>
    <property type="match status" value="1"/>
</dbReference>
<reference evidence="6 7" key="1">
    <citation type="submission" date="2016-11" db="EMBL/GenBank/DDBJ databases">
        <authorList>
            <person name="Jaros S."/>
            <person name="Januszkiewicz K."/>
            <person name="Wedrychowicz H."/>
        </authorList>
    </citation>
    <scope>NUCLEOTIDE SEQUENCE [LARGE SCALE GENOMIC DNA]</scope>
    <source>
        <strain evidence="6 7">DSM 44523</strain>
    </source>
</reference>
<dbReference type="Pfam" id="PF13193">
    <property type="entry name" value="AMP-binding_C"/>
    <property type="match status" value="1"/>
</dbReference>
<name>A0A1M5F2M9_STRHI</name>
<evidence type="ECO:0000313" key="6">
    <source>
        <dbReference type="EMBL" id="SHF85784.1"/>
    </source>
</evidence>
<feature type="domain" description="Carrier" evidence="5">
    <location>
        <begin position="1032"/>
        <end position="1110"/>
    </location>
</feature>
<dbReference type="InterPro" id="IPR044894">
    <property type="entry name" value="TubC_N_sf"/>
</dbReference>
<dbReference type="Gene3D" id="3.40.50.12780">
    <property type="entry name" value="N-terminal domain of ligase-like"/>
    <property type="match status" value="1"/>
</dbReference>
<dbReference type="InterPro" id="IPR020806">
    <property type="entry name" value="PKS_PP-bd"/>
</dbReference>
<dbReference type="SUPFAM" id="SSF47336">
    <property type="entry name" value="ACP-like"/>
    <property type="match status" value="1"/>
</dbReference>
<dbReference type="Gene3D" id="3.30.559.10">
    <property type="entry name" value="Chloramphenicol acetyltransferase-like domain"/>
    <property type="match status" value="1"/>
</dbReference>
<dbReference type="GO" id="GO:0003824">
    <property type="term" value="F:catalytic activity"/>
    <property type="evidence" value="ECO:0007669"/>
    <property type="project" value="InterPro"/>
</dbReference>
<comment type="cofactor">
    <cofactor evidence="1">
        <name>pantetheine 4'-phosphate</name>
        <dbReference type="ChEBI" id="CHEBI:47942"/>
    </cofactor>
</comment>
<dbReference type="PROSITE" id="PS50075">
    <property type="entry name" value="CARRIER"/>
    <property type="match status" value="1"/>
</dbReference>
<dbReference type="InterPro" id="IPR000873">
    <property type="entry name" value="AMP-dep_synth/lig_dom"/>
</dbReference>
<dbReference type="GO" id="GO:0005829">
    <property type="term" value="C:cytosol"/>
    <property type="evidence" value="ECO:0007669"/>
    <property type="project" value="TreeGrafter"/>
</dbReference>
<organism evidence="6 7">
    <name type="scientific">Streptoalloteichus hindustanus</name>
    <dbReference type="NCBI Taxonomy" id="2017"/>
    <lineage>
        <taxon>Bacteria</taxon>
        <taxon>Bacillati</taxon>
        <taxon>Actinomycetota</taxon>
        <taxon>Actinomycetes</taxon>
        <taxon>Pseudonocardiales</taxon>
        <taxon>Pseudonocardiaceae</taxon>
        <taxon>Streptoalloteichus</taxon>
    </lineage>
</organism>
<accession>A0A1M5F2M9</accession>
<protein>
    <submittedName>
        <fullName evidence="6">Nonribosomal peptide synthetase protein BlmVII</fullName>
    </submittedName>
</protein>
<dbReference type="Gene3D" id="3.30.559.30">
    <property type="entry name" value="Nonribosomal peptide synthetase, condensation domain"/>
    <property type="match status" value="1"/>
</dbReference>
<dbReference type="Pfam" id="PF00550">
    <property type="entry name" value="PP-binding"/>
    <property type="match status" value="1"/>
</dbReference>
<dbReference type="PANTHER" id="PTHR45527">
    <property type="entry name" value="NONRIBOSOMAL PEPTIDE SYNTHETASE"/>
    <property type="match status" value="1"/>
</dbReference>
<dbReference type="PANTHER" id="PTHR45527:SF1">
    <property type="entry name" value="FATTY ACID SYNTHASE"/>
    <property type="match status" value="1"/>
</dbReference>
<evidence type="ECO:0000313" key="7">
    <source>
        <dbReference type="Proteomes" id="UP000184501"/>
    </source>
</evidence>
<feature type="region of interest" description="Disordered" evidence="4">
    <location>
        <begin position="1012"/>
        <end position="1033"/>
    </location>
</feature>
<sequence length="1141" mass="122678">MTIAGFLADLRARQVLVTADGDQLRCSAPAGVLTDDLLDAIRGRKAEILRHLGRQAFIPRHEGTPPLSYAQERFWLLHQLHPDDNAYNIPLAIRLRGELDPAALRQAIGQVIRRHDVLRTRYVTRHGRPEPVVDPAAAPDLPLVDLTGLPEAEREATRRELTEAEARRPFNLASGPVLRSWLLRESRDEHVLLLTRHHIASDGWSLGPLLTELGALYEACRGGQACPLPELPVRYGDFAAWQRAADHTRDLDRWRHLADAPPTVDLLTSVDADAPQRPVEVRRAVLEPALVDRLREWAGRERVTLFSVLLTGYALVLSSLSGQRELVIGSPVAGRTRPELDGLIGCFVNMLPLRLDLSGHGTASELVRRANAVVRDGLAGQDVPFEKLVEAFRPERDLTENPLFQAAFAFQNTPSADVRLSDVEASVEPSASVAPKFPLTLTATDRAGALDLDLEFDPRRLVPDLAGEILRRLREVLLAGAAEPDITAARLRHRLALGEDAAPAVAVEETTLPRLVAEITAARPDAIAVSHNGHHLTYRALQERADRVAAALRARGVGPDTLVGLCVEPGVDLVVGALGILRSGGAYLPLDPTDPVDRMRAVAEDAGLRLVVTRGDVPAPPVERIDLGDLGDLDDAGGLGAPAHPGLAQPVPANLAYVIYTSGSTGRPKGVAVSHGNVTGLLAACRRALPVTDEPQVWALTHSAAFDFSVWEMWGALTSGGRLVIVPPDVLRKPDELWELLRAERVAVLGQTPSACRHLLPAALADDPRRAALALVVLGGESCEVATLGPWFEAMDHSGPELVNMYGITETCVHVTVRPLRAADVDGAARSPIGGPLPGQRIAVIDQNGVRVPVGGQGELFVGGVGVARGYLGQPALTADRFRPDPARPGARGYRSGDLARALPDGELDYRGRLDKQVKLRGYRIEPGEVEAAAMAHPSVRAGVVVPRTDGGRTYLAAYLVLADGTRDQHAAADAARAELRAFLAERLPRHMVPAAFVFVDRIPLTRNGKLDEAALPEPSAGHRPASRPPQTPTEWRIAGILAEVLGLGGPENVGAQDNFFDLGGDSLLLIQFHSRVVAAFDIDLPVRQVYQVLDVATLASTVETFRARADEEALRAALAVVEAAELPGDPTAPESVEGDQ</sequence>
<dbReference type="InterPro" id="IPR036736">
    <property type="entry name" value="ACP-like_sf"/>
</dbReference>
<evidence type="ECO:0000259" key="5">
    <source>
        <dbReference type="PROSITE" id="PS50075"/>
    </source>
</evidence>
<dbReference type="GO" id="GO:0031177">
    <property type="term" value="F:phosphopantetheine binding"/>
    <property type="evidence" value="ECO:0007669"/>
    <property type="project" value="InterPro"/>
</dbReference>
<dbReference type="SUPFAM" id="SSF52777">
    <property type="entry name" value="CoA-dependent acyltransferases"/>
    <property type="match status" value="2"/>
</dbReference>
<evidence type="ECO:0000256" key="1">
    <source>
        <dbReference type="ARBA" id="ARBA00001957"/>
    </source>
</evidence>
<dbReference type="InterPro" id="IPR009081">
    <property type="entry name" value="PP-bd_ACP"/>
</dbReference>